<dbReference type="AlphaFoldDB" id="A0A645GSS4"/>
<accession>A0A645GSS4</accession>
<sequence length="174" mass="18372">MPVAETVERVGLKPTTEPADAGAVMEPSVSVPIEAGVRLAVTETALPLLEPDAEIFKGPKGLMVCPFTLLYPAGAILDMYPASSERLFFPKIIAPQFFKLAARSASLAGIKSASAAAPALVGIPAVLMLSFNRTGIPNISEGFSVRLLRSASFWRASSIALGLIVRTELRPCSF</sequence>
<evidence type="ECO:0000313" key="1">
    <source>
        <dbReference type="EMBL" id="MPN29901.1"/>
    </source>
</evidence>
<proteinExistence type="predicted"/>
<gene>
    <name evidence="1" type="ORF">SDC9_177355</name>
</gene>
<comment type="caution">
    <text evidence="1">The sequence shown here is derived from an EMBL/GenBank/DDBJ whole genome shotgun (WGS) entry which is preliminary data.</text>
</comment>
<organism evidence="1">
    <name type="scientific">bioreactor metagenome</name>
    <dbReference type="NCBI Taxonomy" id="1076179"/>
    <lineage>
        <taxon>unclassified sequences</taxon>
        <taxon>metagenomes</taxon>
        <taxon>ecological metagenomes</taxon>
    </lineage>
</organism>
<reference evidence="1" key="1">
    <citation type="submission" date="2019-08" db="EMBL/GenBank/DDBJ databases">
        <authorList>
            <person name="Kucharzyk K."/>
            <person name="Murdoch R.W."/>
            <person name="Higgins S."/>
            <person name="Loffler F."/>
        </authorList>
    </citation>
    <scope>NUCLEOTIDE SEQUENCE</scope>
</reference>
<protein>
    <submittedName>
        <fullName evidence="1">Uncharacterized protein</fullName>
    </submittedName>
</protein>
<dbReference type="EMBL" id="VSSQ01080801">
    <property type="protein sequence ID" value="MPN29901.1"/>
    <property type="molecule type" value="Genomic_DNA"/>
</dbReference>
<name>A0A645GSS4_9ZZZZ</name>